<dbReference type="InterPro" id="IPR036291">
    <property type="entry name" value="NAD(P)-bd_dom_sf"/>
</dbReference>
<dbReference type="Pfam" id="PF00106">
    <property type="entry name" value="adh_short"/>
    <property type="match status" value="1"/>
</dbReference>
<dbReference type="RefSeq" id="WP_241042067.1">
    <property type="nucleotide sequence ID" value="NZ_BAAAJF010000010.1"/>
</dbReference>
<dbReference type="SMART" id="SM00822">
    <property type="entry name" value="PKS_KR"/>
    <property type="match status" value="1"/>
</dbReference>
<name>A0ABS9TRV1_9PSEU</name>
<reference evidence="4 5" key="1">
    <citation type="submission" date="2022-03" db="EMBL/GenBank/DDBJ databases">
        <title>Pseudonocardia alaer sp. nov., a novel actinomycete isolated from reed forest soil.</title>
        <authorList>
            <person name="Wang L."/>
        </authorList>
    </citation>
    <scope>NUCLEOTIDE SEQUENCE [LARGE SCALE GENOMIC DNA]</scope>
    <source>
        <strain evidence="4 5">Y-16303</strain>
    </source>
</reference>
<keyword evidence="2" id="KW-0521">NADP</keyword>
<evidence type="ECO:0000313" key="4">
    <source>
        <dbReference type="EMBL" id="MCH6171259.1"/>
    </source>
</evidence>
<organism evidence="4 5">
    <name type="scientific">Pseudonocardia alaniniphila</name>
    <dbReference type="NCBI Taxonomy" id="75291"/>
    <lineage>
        <taxon>Bacteria</taxon>
        <taxon>Bacillati</taxon>
        <taxon>Actinomycetota</taxon>
        <taxon>Actinomycetes</taxon>
        <taxon>Pseudonocardiales</taxon>
        <taxon>Pseudonocardiaceae</taxon>
        <taxon>Pseudonocardia</taxon>
    </lineage>
</organism>
<dbReference type="InterPro" id="IPR057326">
    <property type="entry name" value="KR_dom"/>
</dbReference>
<dbReference type="Gene3D" id="3.40.50.720">
    <property type="entry name" value="NAD(P)-binding Rossmann-like Domain"/>
    <property type="match status" value="1"/>
</dbReference>
<dbReference type="PANTHER" id="PTHR44252:SF3">
    <property type="entry name" value="D-ERYTHRULOSE REDUCTASE-RELATED"/>
    <property type="match status" value="1"/>
</dbReference>
<dbReference type="CDD" id="cd05233">
    <property type="entry name" value="SDR_c"/>
    <property type="match status" value="1"/>
</dbReference>
<evidence type="ECO:0000313" key="5">
    <source>
        <dbReference type="Proteomes" id="UP001299970"/>
    </source>
</evidence>
<sequence>MTDHAADLGSPGTVEGLTGTTALVTGASRGFGRAIATALCGVGAHVIGVARDQARLDDLCDELGDTFTPVVAEVTDPDVAARLIGEHRPRTLVLNAGATPLLLPLHHQTWESFGRNWEVDVQQVFHWVREALLRPLVPGSTVIAMSSGAAINGSPLSGGYAGAKATVRFMTSYAAAESKREGLGITFASVLPKLTPATRLGASGVAAYAERQGVDLDSFLDAFGPALTEEQVGTAIVDLAAGRQVHQDAYLLTPAGLAPLG</sequence>
<keyword evidence="5" id="KW-1185">Reference proteome</keyword>
<dbReference type="PANTHER" id="PTHR44252">
    <property type="entry name" value="D-ERYTHRULOSE REDUCTASE"/>
    <property type="match status" value="1"/>
</dbReference>
<accession>A0ABS9TRV1</accession>
<dbReference type="InterPro" id="IPR051737">
    <property type="entry name" value="L-xylulose/Carbonyl_redctase"/>
</dbReference>
<feature type="domain" description="Ketoreductase" evidence="3">
    <location>
        <begin position="20"/>
        <end position="197"/>
    </location>
</feature>
<dbReference type="EMBL" id="JAKXMK010000041">
    <property type="protein sequence ID" value="MCH6171259.1"/>
    <property type="molecule type" value="Genomic_DNA"/>
</dbReference>
<protein>
    <submittedName>
        <fullName evidence="4">SDR family oxidoreductase</fullName>
    </submittedName>
</protein>
<evidence type="ECO:0000256" key="1">
    <source>
        <dbReference type="ARBA" id="ARBA00006484"/>
    </source>
</evidence>
<proteinExistence type="inferred from homology"/>
<dbReference type="PRINTS" id="PR00081">
    <property type="entry name" value="GDHRDH"/>
</dbReference>
<evidence type="ECO:0000259" key="3">
    <source>
        <dbReference type="SMART" id="SM00822"/>
    </source>
</evidence>
<gene>
    <name evidence="4" type="ORF">MMF94_36635</name>
</gene>
<evidence type="ECO:0000256" key="2">
    <source>
        <dbReference type="ARBA" id="ARBA00022857"/>
    </source>
</evidence>
<dbReference type="Proteomes" id="UP001299970">
    <property type="component" value="Unassembled WGS sequence"/>
</dbReference>
<dbReference type="SUPFAM" id="SSF51735">
    <property type="entry name" value="NAD(P)-binding Rossmann-fold domains"/>
    <property type="match status" value="1"/>
</dbReference>
<comment type="caution">
    <text evidence="4">The sequence shown here is derived from an EMBL/GenBank/DDBJ whole genome shotgun (WGS) entry which is preliminary data.</text>
</comment>
<comment type="similarity">
    <text evidence="1">Belongs to the short-chain dehydrogenases/reductases (SDR) family.</text>
</comment>
<dbReference type="InterPro" id="IPR002347">
    <property type="entry name" value="SDR_fam"/>
</dbReference>